<dbReference type="Gene3D" id="3.40.640.10">
    <property type="entry name" value="Type I PLP-dependent aspartate aminotransferase-like (Major domain)"/>
    <property type="match status" value="1"/>
</dbReference>
<evidence type="ECO:0000256" key="3">
    <source>
        <dbReference type="ARBA" id="ARBA00007970"/>
    </source>
</evidence>
<dbReference type="InterPro" id="IPR015421">
    <property type="entry name" value="PyrdxlP-dep_Trfase_major"/>
</dbReference>
<dbReference type="AlphaFoldDB" id="A0A2S9I6V4"/>
<reference evidence="11 12" key="1">
    <citation type="submission" date="2017-10" db="EMBL/GenBank/DDBJ databases">
        <title>Draft genome of two endophytic bacteria isolated from 'guarana' Paullinia cupana (Mart.) Ducke.</title>
        <authorList>
            <person name="Siqueira K.A."/>
            <person name="Liotti R.G."/>
            <person name="Mendes T.A."/>
            <person name="Soares M.A."/>
        </authorList>
    </citation>
    <scope>NUCLEOTIDE SEQUENCE [LARGE SCALE GENOMIC DNA]</scope>
    <source>
        <strain evidence="11 12">342</strain>
    </source>
</reference>
<dbReference type="InterPro" id="IPR004839">
    <property type="entry name" value="Aminotransferase_I/II_large"/>
</dbReference>
<accession>A0A2S9I6V4</accession>
<comment type="cofactor">
    <cofactor evidence="1 9">
        <name>pyridoxal 5'-phosphate</name>
        <dbReference type="ChEBI" id="CHEBI:597326"/>
    </cofactor>
</comment>
<evidence type="ECO:0000256" key="6">
    <source>
        <dbReference type="ARBA" id="ARBA00022679"/>
    </source>
</evidence>
<comment type="similarity">
    <text evidence="3 9">Belongs to the class-II pyridoxal-phosphate-dependent aminotransferase family. Histidinol-phosphate aminotransferase subfamily.</text>
</comment>
<sequence>MDQRLPCRNVCIIIRKFSGDNMIKEVRKEVYNCVPYAAGKSMEDVMEEYGLSSAIKLGSNENPYAPFHLSTKRMMDEVLKINSYPEKNFIRLKSILAERNNLAAENIGLGHGAGGVLDTLAKTFISNGDEVIVPKETYGLYNEISKGMGAEVKQIPLDGEFRLDLRAMAAAVSEKTKLIWVCNPNNPTGTTVDRNEFYAFIDALPNHVWVVLDEAYIEFAKQDHLIDVTRLISEGKKIIKVGTLSKYFGLAGGRIGYCIAWSEVITAYDTISEPFNANRIGLAGAVSVLTEDLATCISYGNRLIASRESMIAELREAGCACSESDTNFVFFSTDFAASDIANRLLQQGVIVRPCGGWGYQNHLRVTIGTEEQNKVFIDKFKSVLQTLQGA</sequence>
<dbReference type="InterPro" id="IPR015422">
    <property type="entry name" value="PyrdxlP-dep_Trfase_small"/>
</dbReference>
<dbReference type="UniPathway" id="UPA00031">
    <property type="reaction ID" value="UER00012"/>
</dbReference>
<dbReference type="Pfam" id="PF00155">
    <property type="entry name" value="Aminotran_1_2"/>
    <property type="match status" value="1"/>
</dbReference>
<evidence type="ECO:0000256" key="1">
    <source>
        <dbReference type="ARBA" id="ARBA00001933"/>
    </source>
</evidence>
<dbReference type="Gene3D" id="3.90.1150.10">
    <property type="entry name" value="Aspartate Aminotransferase, domain 1"/>
    <property type="match status" value="1"/>
</dbReference>
<dbReference type="GO" id="GO:0004400">
    <property type="term" value="F:histidinol-phosphate transaminase activity"/>
    <property type="evidence" value="ECO:0007669"/>
    <property type="project" value="UniProtKB-UniRule"/>
</dbReference>
<dbReference type="PANTHER" id="PTHR43643">
    <property type="entry name" value="HISTIDINOL-PHOSPHATE AMINOTRANSFERASE 2"/>
    <property type="match status" value="1"/>
</dbReference>
<evidence type="ECO:0000313" key="11">
    <source>
        <dbReference type="EMBL" id="PRD13464.1"/>
    </source>
</evidence>
<evidence type="ECO:0000256" key="4">
    <source>
        <dbReference type="ARBA" id="ARBA00011738"/>
    </source>
</evidence>
<dbReference type="GO" id="GO:0030170">
    <property type="term" value="F:pyridoxal phosphate binding"/>
    <property type="evidence" value="ECO:0007669"/>
    <property type="project" value="InterPro"/>
</dbReference>
<dbReference type="Proteomes" id="UP000239181">
    <property type="component" value="Unassembled WGS sequence"/>
</dbReference>
<dbReference type="OrthoDB" id="9813612at2"/>
<keyword evidence="7 9" id="KW-0663">Pyridoxal phosphate</keyword>
<evidence type="ECO:0000256" key="2">
    <source>
        <dbReference type="ARBA" id="ARBA00005011"/>
    </source>
</evidence>
<feature type="domain" description="Aminotransferase class I/classII large" evidence="10">
    <location>
        <begin position="55"/>
        <end position="379"/>
    </location>
</feature>
<keyword evidence="12" id="KW-1185">Reference proteome</keyword>
<dbReference type="HAMAP" id="MF_01023">
    <property type="entry name" value="HisC_aminotrans_2"/>
    <property type="match status" value="1"/>
</dbReference>
<dbReference type="SUPFAM" id="SSF53383">
    <property type="entry name" value="PLP-dependent transferases"/>
    <property type="match status" value="1"/>
</dbReference>
<comment type="caution">
    <text evidence="11">The sequence shown here is derived from an EMBL/GenBank/DDBJ whole genome shotgun (WGS) entry which is preliminary data.</text>
</comment>
<gene>
    <name evidence="9 11" type="primary">hisC</name>
    <name evidence="11" type="ORF">CQW29_20785</name>
</gene>
<dbReference type="EMBL" id="PDET01000018">
    <property type="protein sequence ID" value="PRD13464.1"/>
    <property type="molecule type" value="Genomic_DNA"/>
</dbReference>
<protein>
    <recommendedName>
        <fullName evidence="9">Histidinol-phosphate aminotransferase</fullName>
        <ecNumber evidence="9">2.6.1.9</ecNumber>
    </recommendedName>
    <alternativeName>
        <fullName evidence="9">Imidazole acetol-phosphate transaminase</fullName>
    </alternativeName>
</protein>
<evidence type="ECO:0000256" key="7">
    <source>
        <dbReference type="ARBA" id="ARBA00022898"/>
    </source>
</evidence>
<evidence type="ECO:0000256" key="8">
    <source>
        <dbReference type="ARBA" id="ARBA00047481"/>
    </source>
</evidence>
<evidence type="ECO:0000256" key="9">
    <source>
        <dbReference type="HAMAP-Rule" id="MF_01023"/>
    </source>
</evidence>
<dbReference type="EC" id="2.6.1.9" evidence="9"/>
<dbReference type="InterPro" id="IPR005861">
    <property type="entry name" value="HisP_aminotrans"/>
</dbReference>
<dbReference type="InterPro" id="IPR050106">
    <property type="entry name" value="HistidinolP_aminotransfase"/>
</dbReference>
<dbReference type="InterPro" id="IPR015424">
    <property type="entry name" value="PyrdxlP-dep_Trfase"/>
</dbReference>
<comment type="pathway">
    <text evidence="2 9">Amino-acid biosynthesis; L-histidine biosynthesis; L-histidine from 5-phospho-alpha-D-ribose 1-diphosphate: step 7/9.</text>
</comment>
<organism evidence="11 12">
    <name type="scientific">Pantoea coffeiphila</name>
    <dbReference type="NCBI Taxonomy" id="1465635"/>
    <lineage>
        <taxon>Bacteria</taxon>
        <taxon>Pseudomonadati</taxon>
        <taxon>Pseudomonadota</taxon>
        <taxon>Gammaproteobacteria</taxon>
        <taxon>Enterobacterales</taxon>
        <taxon>Erwiniaceae</taxon>
        <taxon>Pantoea</taxon>
    </lineage>
</organism>
<dbReference type="GO" id="GO:0000105">
    <property type="term" value="P:L-histidine biosynthetic process"/>
    <property type="evidence" value="ECO:0007669"/>
    <property type="project" value="UniProtKB-UniRule"/>
</dbReference>
<evidence type="ECO:0000313" key="12">
    <source>
        <dbReference type="Proteomes" id="UP000239181"/>
    </source>
</evidence>
<dbReference type="PANTHER" id="PTHR43643:SF3">
    <property type="entry name" value="HISTIDINOL-PHOSPHATE AMINOTRANSFERASE"/>
    <property type="match status" value="1"/>
</dbReference>
<evidence type="ECO:0000259" key="10">
    <source>
        <dbReference type="Pfam" id="PF00155"/>
    </source>
</evidence>
<keyword evidence="9" id="KW-0028">Amino-acid biosynthesis</keyword>
<comment type="catalytic activity">
    <reaction evidence="8 9">
        <text>L-histidinol phosphate + 2-oxoglutarate = 3-(imidazol-4-yl)-2-oxopropyl phosphate + L-glutamate</text>
        <dbReference type="Rhea" id="RHEA:23744"/>
        <dbReference type="ChEBI" id="CHEBI:16810"/>
        <dbReference type="ChEBI" id="CHEBI:29985"/>
        <dbReference type="ChEBI" id="CHEBI:57766"/>
        <dbReference type="ChEBI" id="CHEBI:57980"/>
        <dbReference type="EC" id="2.6.1.9"/>
    </reaction>
</comment>
<evidence type="ECO:0000256" key="5">
    <source>
        <dbReference type="ARBA" id="ARBA00022576"/>
    </source>
</evidence>
<feature type="modified residue" description="N6-(pyridoxal phosphate)lysine" evidence="9">
    <location>
        <position position="246"/>
    </location>
</feature>
<proteinExistence type="inferred from homology"/>
<dbReference type="CDD" id="cd00609">
    <property type="entry name" value="AAT_like"/>
    <property type="match status" value="1"/>
</dbReference>
<dbReference type="NCBIfam" id="TIGR01141">
    <property type="entry name" value="hisC"/>
    <property type="match status" value="1"/>
</dbReference>
<keyword evidence="9" id="KW-0368">Histidine biosynthesis</keyword>
<keyword evidence="5 9" id="KW-0032">Aminotransferase</keyword>
<comment type="subunit">
    <text evidence="4 9">Homodimer.</text>
</comment>
<keyword evidence="6 9" id="KW-0808">Transferase</keyword>
<name>A0A2S9I6V4_9GAMM</name>